<dbReference type="GO" id="GO:0005576">
    <property type="term" value="C:extracellular region"/>
    <property type="evidence" value="ECO:0007669"/>
    <property type="project" value="UniProtKB-SubCell"/>
</dbReference>
<comment type="subcellular location">
    <subcellularLocation>
        <location evidence="1 5">Secreted</location>
    </subcellularLocation>
</comment>
<keyword evidence="4 5" id="KW-0732">Signal</keyword>
<evidence type="ECO:0000256" key="4">
    <source>
        <dbReference type="ARBA" id="ARBA00022729"/>
    </source>
</evidence>
<evidence type="ECO:0000313" key="7">
    <source>
        <dbReference type="EMBL" id="KAE9042780.1"/>
    </source>
</evidence>
<comment type="domain">
    <text evidence="5">The RxLR-dEER motif acts to carry the protein into the host cell cytoplasm through binding to cell surface phosphatidylinositol-3-phosphate.</text>
</comment>
<dbReference type="Pfam" id="PF16810">
    <property type="entry name" value="RXLR"/>
    <property type="match status" value="1"/>
</dbReference>
<feature type="chain" id="PRO_5034169139" description="RxLR effector protein" evidence="5">
    <location>
        <begin position="24"/>
        <end position="144"/>
    </location>
</feature>
<sequence length="144" mass="16819">MRHIQTVFLVAATFLAVCTTSSATPNNSKLEAPNLFQSGDAQQDDRNARRFLRTDENAAATEERAIDLKKIFDARIFSSTYLNLMKYNEAFRLKMFKKWDQYSMEQIKVAIGQAKLRNPRLAKVMVEYVQDHRVYGQWNKLRKH</sequence>
<name>A0A6A3NHI8_9STRA</name>
<evidence type="ECO:0000313" key="8">
    <source>
        <dbReference type="EMBL" id="KAE9347977.1"/>
    </source>
</evidence>
<proteinExistence type="inferred from homology"/>
<dbReference type="EMBL" id="QXFV01000279">
    <property type="protein sequence ID" value="KAE9042780.1"/>
    <property type="molecule type" value="Genomic_DNA"/>
</dbReference>
<evidence type="ECO:0000313" key="11">
    <source>
        <dbReference type="Proteomes" id="UP000435112"/>
    </source>
</evidence>
<dbReference type="EMBL" id="QXFT01000299">
    <property type="protein sequence ID" value="KAE9347977.1"/>
    <property type="molecule type" value="Genomic_DNA"/>
</dbReference>
<feature type="signal peptide" evidence="5">
    <location>
        <begin position="1"/>
        <end position="23"/>
    </location>
</feature>
<evidence type="ECO:0000313" key="9">
    <source>
        <dbReference type="Proteomes" id="UP000429607"/>
    </source>
</evidence>
<comment type="function">
    <text evidence="5">Effector that suppresses plant defense responses during pathogen infection.</text>
</comment>
<evidence type="ECO:0000313" key="10">
    <source>
        <dbReference type="Proteomes" id="UP000434957"/>
    </source>
</evidence>
<evidence type="ECO:0000256" key="2">
    <source>
        <dbReference type="ARBA" id="ARBA00010400"/>
    </source>
</evidence>
<evidence type="ECO:0000256" key="5">
    <source>
        <dbReference type="RuleBase" id="RU367124"/>
    </source>
</evidence>
<keyword evidence="10" id="KW-1185">Reference proteome</keyword>
<protein>
    <recommendedName>
        <fullName evidence="5">RxLR effector protein</fullName>
    </recommendedName>
</protein>
<reference evidence="9 11" key="1">
    <citation type="submission" date="2018-09" db="EMBL/GenBank/DDBJ databases">
        <title>Genomic investigation of the strawberry pathogen Phytophthora fragariae indicates pathogenicity is determined by transcriptional variation in three key races.</title>
        <authorList>
            <person name="Adams T.M."/>
            <person name="Armitage A.D."/>
            <person name="Sobczyk M.K."/>
            <person name="Bates H.J."/>
            <person name="Dunwell J.M."/>
            <person name="Nellist C.F."/>
            <person name="Harrison R.J."/>
        </authorList>
    </citation>
    <scope>NUCLEOTIDE SEQUENCE [LARGE SCALE GENOMIC DNA]</scope>
    <source>
        <strain evidence="7 9">SCRP249</strain>
        <strain evidence="6 11">SCRP324</strain>
        <strain evidence="8 10">SCRP333</strain>
    </source>
</reference>
<comment type="similarity">
    <text evidence="2 5">Belongs to the RxLR effector family.</text>
</comment>
<dbReference type="Proteomes" id="UP000434957">
    <property type="component" value="Unassembled WGS sequence"/>
</dbReference>
<organism evidence="7 9">
    <name type="scientific">Phytophthora rubi</name>
    <dbReference type="NCBI Taxonomy" id="129364"/>
    <lineage>
        <taxon>Eukaryota</taxon>
        <taxon>Sar</taxon>
        <taxon>Stramenopiles</taxon>
        <taxon>Oomycota</taxon>
        <taxon>Peronosporomycetes</taxon>
        <taxon>Peronosporales</taxon>
        <taxon>Peronosporaceae</taxon>
        <taxon>Phytophthora</taxon>
    </lineage>
</organism>
<dbReference type="EMBL" id="QXFU01000555">
    <property type="protein sequence ID" value="KAE9029852.1"/>
    <property type="molecule type" value="Genomic_DNA"/>
</dbReference>
<dbReference type="Proteomes" id="UP000429607">
    <property type="component" value="Unassembled WGS sequence"/>
</dbReference>
<dbReference type="AlphaFoldDB" id="A0A6A3NHI8"/>
<dbReference type="Proteomes" id="UP000435112">
    <property type="component" value="Unassembled WGS sequence"/>
</dbReference>
<dbReference type="OrthoDB" id="94969at2759"/>
<evidence type="ECO:0000256" key="3">
    <source>
        <dbReference type="ARBA" id="ARBA00022525"/>
    </source>
</evidence>
<keyword evidence="3 5" id="KW-0964">Secreted</keyword>
<gene>
    <name evidence="7" type="ORF">PR001_g6063</name>
    <name evidence="6" type="ORF">PR002_g10023</name>
    <name evidence="8" type="ORF">PR003_g6638</name>
</gene>
<evidence type="ECO:0000313" key="6">
    <source>
        <dbReference type="EMBL" id="KAE9029852.1"/>
    </source>
</evidence>
<comment type="caution">
    <text evidence="7">The sequence shown here is derived from an EMBL/GenBank/DDBJ whole genome shotgun (WGS) entry which is preliminary data.</text>
</comment>
<evidence type="ECO:0000256" key="1">
    <source>
        <dbReference type="ARBA" id="ARBA00004613"/>
    </source>
</evidence>
<dbReference type="InterPro" id="IPR031825">
    <property type="entry name" value="RXLR"/>
</dbReference>
<accession>A0A6A3NHI8</accession>